<dbReference type="PANTHER" id="PTHR15549:SF6">
    <property type="entry name" value="MID2 DOMAIN-CONTAINING PROTEIN"/>
    <property type="match status" value="1"/>
</dbReference>
<dbReference type="GO" id="GO:0016020">
    <property type="term" value="C:membrane"/>
    <property type="evidence" value="ECO:0007669"/>
    <property type="project" value="UniProtKB-SubCell"/>
</dbReference>
<sequence length="186" mass="19927">MRSLTPPLCSEYSHEFIIRDIATNNNNLTLCDLSEFSSSTSGSSTSSLPSTSGLPSTSQRDSTSPSSGLSGGAIGGIVAGLGALAVGAVVWFSWWRRRQREEEYRMRSADRIEPFMKGGRSMTFGSGGSLTSLGGHNRNHNLRALTEGRSSIGQQILEPHRDGGRVPDELLDGRPPPAYGEQIDDA</sequence>
<feature type="compositionally biased region" description="Low complexity" evidence="5">
    <location>
        <begin position="38"/>
        <end position="68"/>
    </location>
</feature>
<proteinExistence type="predicted"/>
<evidence type="ECO:0000256" key="4">
    <source>
        <dbReference type="ARBA" id="ARBA00023136"/>
    </source>
</evidence>
<dbReference type="Proteomes" id="UP000053593">
    <property type="component" value="Unassembled WGS sequence"/>
</dbReference>
<organism evidence="7 8">
    <name type="scientific">Collybiopsis luxurians FD-317 M1</name>
    <dbReference type="NCBI Taxonomy" id="944289"/>
    <lineage>
        <taxon>Eukaryota</taxon>
        <taxon>Fungi</taxon>
        <taxon>Dikarya</taxon>
        <taxon>Basidiomycota</taxon>
        <taxon>Agaricomycotina</taxon>
        <taxon>Agaricomycetes</taxon>
        <taxon>Agaricomycetidae</taxon>
        <taxon>Agaricales</taxon>
        <taxon>Marasmiineae</taxon>
        <taxon>Omphalotaceae</taxon>
        <taxon>Collybiopsis</taxon>
        <taxon>Collybiopsis luxurians</taxon>
    </lineage>
</organism>
<dbReference type="OrthoDB" id="10667330at2759"/>
<feature type="region of interest" description="Disordered" evidence="5">
    <location>
        <begin position="147"/>
        <end position="186"/>
    </location>
</feature>
<accession>A0A0D0CSQ9</accession>
<evidence type="ECO:0000256" key="3">
    <source>
        <dbReference type="ARBA" id="ARBA00022989"/>
    </source>
</evidence>
<feature type="transmembrane region" description="Helical" evidence="6">
    <location>
        <begin position="73"/>
        <end position="95"/>
    </location>
</feature>
<evidence type="ECO:0000313" key="8">
    <source>
        <dbReference type="Proteomes" id="UP000053593"/>
    </source>
</evidence>
<comment type="subcellular location">
    <subcellularLocation>
        <location evidence="1">Membrane</location>
        <topology evidence="1">Single-pass membrane protein</topology>
    </subcellularLocation>
</comment>
<keyword evidence="3 6" id="KW-1133">Transmembrane helix</keyword>
<dbReference type="InterPro" id="IPR051694">
    <property type="entry name" value="Immunoregulatory_rcpt-like"/>
</dbReference>
<evidence type="ECO:0000313" key="7">
    <source>
        <dbReference type="EMBL" id="KIK58748.1"/>
    </source>
</evidence>
<evidence type="ECO:0000256" key="2">
    <source>
        <dbReference type="ARBA" id="ARBA00022692"/>
    </source>
</evidence>
<dbReference type="AlphaFoldDB" id="A0A0D0CSQ9"/>
<feature type="compositionally biased region" description="Basic and acidic residues" evidence="5">
    <location>
        <begin position="158"/>
        <end position="172"/>
    </location>
</feature>
<dbReference type="PANTHER" id="PTHR15549">
    <property type="entry name" value="PAIRED IMMUNOGLOBULIN-LIKE TYPE 2 RECEPTOR"/>
    <property type="match status" value="1"/>
</dbReference>
<evidence type="ECO:0000256" key="6">
    <source>
        <dbReference type="SAM" id="Phobius"/>
    </source>
</evidence>
<name>A0A0D0CSQ9_9AGAR</name>
<dbReference type="EMBL" id="KN834783">
    <property type="protein sequence ID" value="KIK58748.1"/>
    <property type="molecule type" value="Genomic_DNA"/>
</dbReference>
<evidence type="ECO:0000256" key="1">
    <source>
        <dbReference type="ARBA" id="ARBA00004167"/>
    </source>
</evidence>
<protein>
    <submittedName>
        <fullName evidence="7">Unplaced genomic scaffold GYMLUscaffold_35, whole genome shotgun sequence</fullName>
    </submittedName>
</protein>
<keyword evidence="2 6" id="KW-0812">Transmembrane</keyword>
<keyword evidence="8" id="KW-1185">Reference proteome</keyword>
<gene>
    <name evidence="7" type="ORF">GYMLUDRAFT_689700</name>
</gene>
<feature type="region of interest" description="Disordered" evidence="5">
    <location>
        <begin position="38"/>
        <end position="69"/>
    </location>
</feature>
<reference evidence="7 8" key="1">
    <citation type="submission" date="2014-04" db="EMBL/GenBank/DDBJ databases">
        <title>Evolutionary Origins and Diversification of the Mycorrhizal Mutualists.</title>
        <authorList>
            <consortium name="DOE Joint Genome Institute"/>
            <consortium name="Mycorrhizal Genomics Consortium"/>
            <person name="Kohler A."/>
            <person name="Kuo A."/>
            <person name="Nagy L.G."/>
            <person name="Floudas D."/>
            <person name="Copeland A."/>
            <person name="Barry K.W."/>
            <person name="Cichocki N."/>
            <person name="Veneault-Fourrey C."/>
            <person name="LaButti K."/>
            <person name="Lindquist E.A."/>
            <person name="Lipzen A."/>
            <person name="Lundell T."/>
            <person name="Morin E."/>
            <person name="Murat C."/>
            <person name="Riley R."/>
            <person name="Ohm R."/>
            <person name="Sun H."/>
            <person name="Tunlid A."/>
            <person name="Henrissat B."/>
            <person name="Grigoriev I.V."/>
            <person name="Hibbett D.S."/>
            <person name="Martin F."/>
        </authorList>
    </citation>
    <scope>NUCLEOTIDE SEQUENCE [LARGE SCALE GENOMIC DNA]</scope>
    <source>
        <strain evidence="7 8">FD-317 M1</strain>
    </source>
</reference>
<evidence type="ECO:0000256" key="5">
    <source>
        <dbReference type="SAM" id="MobiDB-lite"/>
    </source>
</evidence>
<dbReference type="HOGENOM" id="CLU_1454580_0_0_1"/>
<dbReference type="GO" id="GO:0071944">
    <property type="term" value="C:cell periphery"/>
    <property type="evidence" value="ECO:0007669"/>
    <property type="project" value="UniProtKB-ARBA"/>
</dbReference>
<keyword evidence="4 6" id="KW-0472">Membrane</keyword>